<dbReference type="RefSeq" id="WP_190472289.1">
    <property type="nucleotide sequence ID" value="NZ_JACJPW010000100.1"/>
</dbReference>
<name>A0A926ZK20_9CYAN</name>
<comment type="caution">
    <text evidence="1">The sequence shown here is derived from an EMBL/GenBank/DDBJ whole genome shotgun (WGS) entry which is preliminary data.</text>
</comment>
<accession>A0A926ZK20</accession>
<dbReference type="AlphaFoldDB" id="A0A926ZK20"/>
<dbReference type="SUPFAM" id="SSF55729">
    <property type="entry name" value="Acyl-CoA N-acyltransferases (Nat)"/>
    <property type="match status" value="1"/>
</dbReference>
<proteinExistence type="predicted"/>
<organism evidence="1 2">
    <name type="scientific">Aerosakkonema funiforme FACHB-1375</name>
    <dbReference type="NCBI Taxonomy" id="2949571"/>
    <lineage>
        <taxon>Bacteria</taxon>
        <taxon>Bacillati</taxon>
        <taxon>Cyanobacteriota</taxon>
        <taxon>Cyanophyceae</taxon>
        <taxon>Oscillatoriophycideae</taxon>
        <taxon>Aerosakkonematales</taxon>
        <taxon>Aerosakkonemataceae</taxon>
        <taxon>Aerosakkonema</taxon>
    </lineage>
</organism>
<evidence type="ECO:0000313" key="1">
    <source>
        <dbReference type="EMBL" id="MBD2184927.1"/>
    </source>
</evidence>
<dbReference type="EMBL" id="JACJPW010000100">
    <property type="protein sequence ID" value="MBD2184927.1"/>
    <property type="molecule type" value="Genomic_DNA"/>
</dbReference>
<keyword evidence="2" id="KW-1185">Reference proteome</keyword>
<dbReference type="InterPro" id="IPR016181">
    <property type="entry name" value="Acyl_CoA_acyltransferase"/>
</dbReference>
<evidence type="ECO:0000313" key="2">
    <source>
        <dbReference type="Proteomes" id="UP000641646"/>
    </source>
</evidence>
<dbReference type="Proteomes" id="UP000641646">
    <property type="component" value="Unassembled WGS sequence"/>
</dbReference>
<gene>
    <name evidence="1" type="ORF">H6G03_28295</name>
</gene>
<protein>
    <submittedName>
        <fullName evidence="1">Uncharacterized protein</fullName>
    </submittedName>
</protein>
<reference evidence="1" key="2">
    <citation type="submission" date="2020-08" db="EMBL/GenBank/DDBJ databases">
        <authorList>
            <person name="Chen M."/>
            <person name="Teng W."/>
            <person name="Zhao L."/>
            <person name="Hu C."/>
            <person name="Zhou Y."/>
            <person name="Han B."/>
            <person name="Song L."/>
            <person name="Shu W."/>
        </authorList>
    </citation>
    <scope>NUCLEOTIDE SEQUENCE</scope>
    <source>
        <strain evidence="1">FACHB-1375</strain>
    </source>
</reference>
<sequence length="294" mass="33355">MNVNDGKIGDLSQAVIISMTEAEYAQKLRARGIHIVYHQERYWKEIVLGFYEPVHLMARLTAEQATRPALLSWGFRAALDEKDLTAANATMPINLLSDLENYDLESLPRKRRADLRKSMKQVKIVELIDGSVLQQQGYEVLCSSLKRTKHDKIPTKANYLATIAAETADRHCLTIGGLIGNKLGGYITGWAVDGTAYMVKGYYATEALPTSIVTGLYYGFIQVCKRSGKIHQIANSQHLKELPNLCSYKESMQFLVHIIPTKLYINPLMKQLIRWRYPNKYYRLSGQDARTLNP</sequence>
<reference evidence="1" key="1">
    <citation type="journal article" date="2015" name="ISME J.">
        <title>Draft Genome Sequence of Streptomyces incarnatus NRRL8089, which Produces the Nucleoside Antibiotic Sinefungin.</title>
        <authorList>
            <person name="Oshima K."/>
            <person name="Hattori M."/>
            <person name="Shimizu H."/>
            <person name="Fukuda K."/>
            <person name="Nemoto M."/>
            <person name="Inagaki K."/>
            <person name="Tamura T."/>
        </authorList>
    </citation>
    <scope>NUCLEOTIDE SEQUENCE</scope>
    <source>
        <strain evidence="1">FACHB-1375</strain>
    </source>
</reference>